<dbReference type="Gene3D" id="3.15.10.20">
    <property type="entry name" value="Activator of Hsp90 ATPase Aha1, N-terminal domain"/>
    <property type="match status" value="1"/>
</dbReference>
<dbReference type="OMA" id="GDCEVNQ"/>
<dbReference type="CDD" id="cd08892">
    <property type="entry name" value="SRPBCC_Aha1"/>
    <property type="match status" value="1"/>
</dbReference>
<keyword evidence="5" id="KW-1185">Reference proteome</keyword>
<evidence type="ECO:0000256" key="1">
    <source>
        <dbReference type="ARBA" id="ARBA00006817"/>
    </source>
</evidence>
<feature type="region of interest" description="Disordered" evidence="2">
    <location>
        <begin position="165"/>
        <end position="197"/>
    </location>
</feature>
<dbReference type="GO" id="GO:0051087">
    <property type="term" value="F:protein-folding chaperone binding"/>
    <property type="evidence" value="ECO:0007669"/>
    <property type="project" value="EnsemblFungi"/>
</dbReference>
<evidence type="ECO:0000313" key="4">
    <source>
        <dbReference type="EMBL" id="KXN72368.1"/>
    </source>
</evidence>
<proteinExistence type="inferred from homology"/>
<dbReference type="SMART" id="SM01000">
    <property type="entry name" value="Aha1_N"/>
    <property type="match status" value="1"/>
</dbReference>
<dbReference type="STRING" id="796925.A0A137PBI5"/>
<dbReference type="GO" id="GO:0001671">
    <property type="term" value="F:ATPase activator activity"/>
    <property type="evidence" value="ECO:0007669"/>
    <property type="project" value="EnsemblFungi"/>
</dbReference>
<dbReference type="GO" id="GO:0006457">
    <property type="term" value="P:protein folding"/>
    <property type="evidence" value="ECO:0007669"/>
    <property type="project" value="EnsemblFungi"/>
</dbReference>
<dbReference type="SUPFAM" id="SSF55961">
    <property type="entry name" value="Bet v1-like"/>
    <property type="match status" value="1"/>
</dbReference>
<dbReference type="Pfam" id="PF09229">
    <property type="entry name" value="Aha1_N"/>
    <property type="match status" value="1"/>
</dbReference>
<gene>
    <name evidence="4" type="ORF">CONCODRAFT_75268</name>
</gene>
<sequence length="337" mass="38029">MAMSANWKNVNNWHWTEKNCLKWAQDYLKDNLTGTSVEKGELKAAISEVTSVEGDCDLNQRKGKVLTLFDLKIQLKWRGYLENGDEVTGRITVPEICHDSEIDDYVYEITVDNHTRDKDPLKELIRNELTKKLSEKFFNFSGSLIDAHSKDVYISAEDLKIKDLNITPTQSSPATPTPEQTSSTPKASGSAGQPTKKVVNTTTVNETIEFVASAHDLYNVLVDQKLINAWSRANATFPTEVGKEFSLFDGNITGKVLELVADKKIVQSWRLKTWPAGHYSTVTFALEQQSGSCNLVLEQTGVPLGEQDVVRTNWEQFYWNRIKTTFGYAQKNQLIIL</sequence>
<evidence type="ECO:0000256" key="2">
    <source>
        <dbReference type="SAM" id="MobiDB-lite"/>
    </source>
</evidence>
<evidence type="ECO:0000313" key="5">
    <source>
        <dbReference type="Proteomes" id="UP000070444"/>
    </source>
</evidence>
<dbReference type="InterPro" id="IPR013538">
    <property type="entry name" value="ASHA1/2-like_C"/>
</dbReference>
<reference evidence="4 5" key="1">
    <citation type="journal article" date="2015" name="Genome Biol. Evol.">
        <title>Phylogenomic analyses indicate that early fungi evolved digesting cell walls of algal ancestors of land plants.</title>
        <authorList>
            <person name="Chang Y."/>
            <person name="Wang S."/>
            <person name="Sekimoto S."/>
            <person name="Aerts A.L."/>
            <person name="Choi C."/>
            <person name="Clum A."/>
            <person name="LaButti K.M."/>
            <person name="Lindquist E.A."/>
            <person name="Yee Ngan C."/>
            <person name="Ohm R.A."/>
            <person name="Salamov A.A."/>
            <person name="Grigoriev I.V."/>
            <person name="Spatafora J.W."/>
            <person name="Berbee M.L."/>
        </authorList>
    </citation>
    <scope>NUCLEOTIDE SEQUENCE [LARGE SCALE GENOMIC DNA]</scope>
    <source>
        <strain evidence="4 5">NRRL 28638</strain>
    </source>
</reference>
<feature type="compositionally biased region" description="Low complexity" evidence="2">
    <location>
        <begin position="167"/>
        <end position="185"/>
    </location>
</feature>
<dbReference type="EMBL" id="KQ964454">
    <property type="protein sequence ID" value="KXN72368.1"/>
    <property type="molecule type" value="Genomic_DNA"/>
</dbReference>
<dbReference type="InterPro" id="IPR015310">
    <property type="entry name" value="AHSA1-like_N"/>
</dbReference>
<dbReference type="Gene3D" id="3.30.530.20">
    <property type="match status" value="1"/>
</dbReference>
<dbReference type="Pfam" id="PF08327">
    <property type="entry name" value="AHSA1"/>
    <property type="match status" value="1"/>
</dbReference>
<dbReference type="GO" id="GO:0005829">
    <property type="term" value="C:cytosol"/>
    <property type="evidence" value="ECO:0007669"/>
    <property type="project" value="TreeGrafter"/>
</dbReference>
<comment type="similarity">
    <text evidence="1">Belongs to the AHA1 family.</text>
</comment>
<dbReference type="PANTHER" id="PTHR13009:SF22">
    <property type="entry name" value="LD43819P"/>
    <property type="match status" value="1"/>
</dbReference>
<dbReference type="OrthoDB" id="567237at2759"/>
<dbReference type="InterPro" id="IPR036338">
    <property type="entry name" value="Aha1"/>
</dbReference>
<dbReference type="PANTHER" id="PTHR13009">
    <property type="entry name" value="HEAT SHOCK PROTEIN 90 HSP90 CO-CHAPERONE AHA-1"/>
    <property type="match status" value="1"/>
</dbReference>
<dbReference type="SUPFAM" id="SSF103111">
    <property type="entry name" value="Activator of Hsp90 ATPase, Aha1"/>
    <property type="match status" value="1"/>
</dbReference>
<dbReference type="InterPro" id="IPR023393">
    <property type="entry name" value="START-like_dom_sf"/>
</dbReference>
<name>A0A137PBI5_CONC2</name>
<organism evidence="4 5">
    <name type="scientific">Conidiobolus coronatus (strain ATCC 28846 / CBS 209.66 / NRRL 28638)</name>
    <name type="common">Delacroixia coronata</name>
    <dbReference type="NCBI Taxonomy" id="796925"/>
    <lineage>
        <taxon>Eukaryota</taxon>
        <taxon>Fungi</taxon>
        <taxon>Fungi incertae sedis</taxon>
        <taxon>Zoopagomycota</taxon>
        <taxon>Entomophthoromycotina</taxon>
        <taxon>Entomophthoromycetes</taxon>
        <taxon>Entomophthorales</taxon>
        <taxon>Ancylistaceae</taxon>
        <taxon>Conidiobolus</taxon>
    </lineage>
</organism>
<dbReference type="GO" id="GO:0006606">
    <property type="term" value="P:protein import into nucleus"/>
    <property type="evidence" value="ECO:0007669"/>
    <property type="project" value="EnsemblFungi"/>
</dbReference>
<evidence type="ECO:0000259" key="3">
    <source>
        <dbReference type="SMART" id="SM01000"/>
    </source>
</evidence>
<dbReference type="Proteomes" id="UP000070444">
    <property type="component" value="Unassembled WGS sequence"/>
</dbReference>
<protein>
    <recommendedName>
        <fullName evidence="3">Activator of Hsp90 ATPase AHSA1-like N-terminal domain-containing protein</fullName>
    </recommendedName>
</protein>
<dbReference type="GO" id="GO:0005634">
    <property type="term" value="C:nucleus"/>
    <property type="evidence" value="ECO:0007669"/>
    <property type="project" value="EnsemblFungi"/>
</dbReference>
<feature type="domain" description="Activator of Hsp90 ATPase AHSA1-like N-terminal" evidence="3">
    <location>
        <begin position="17"/>
        <end position="150"/>
    </location>
</feature>
<accession>A0A137PBI5</accession>
<dbReference type="AlphaFoldDB" id="A0A137PBI5"/>